<gene>
    <name evidence="3" type="ORF">IHE71_09685</name>
</gene>
<evidence type="ECO:0000313" key="3">
    <source>
        <dbReference type="EMBL" id="MBE1875981.1"/>
    </source>
</evidence>
<evidence type="ECO:0000259" key="2">
    <source>
        <dbReference type="PROSITE" id="PS51819"/>
    </source>
</evidence>
<sequence length="138" mass="14945">MTFTISHDHIGISVTAEDLEATVAWYSHSLGLTVESRFDTQGFTFVFLSRDGVRIELMAGGASTRQTWHGNVFGSMDPSRLHHFCLAVDDLDRVIATLGERGVELIGGPITAEAIGRRIAFTADNLGNIIELSEPVAA</sequence>
<dbReference type="InterPro" id="IPR051785">
    <property type="entry name" value="MMCE/EMCE_epimerase"/>
</dbReference>
<dbReference type="PROSITE" id="PS51819">
    <property type="entry name" value="VOC"/>
    <property type="match status" value="1"/>
</dbReference>
<reference evidence="3 4" key="1">
    <citation type="submission" date="2020-10" db="EMBL/GenBank/DDBJ databases">
        <title>Myceligenerans pegani sp. nov., an endophytic actinomycete isolated from Peganum harmala L. in Xinjiang, China.</title>
        <authorList>
            <person name="Xin L."/>
        </authorList>
    </citation>
    <scope>NUCLEOTIDE SEQUENCE [LARGE SCALE GENOMIC DNA]</scope>
    <source>
        <strain evidence="3 4">TRM65318</strain>
    </source>
</reference>
<dbReference type="Pfam" id="PF13669">
    <property type="entry name" value="Glyoxalase_4"/>
    <property type="match status" value="1"/>
</dbReference>
<evidence type="ECO:0000313" key="4">
    <source>
        <dbReference type="Proteomes" id="UP000625527"/>
    </source>
</evidence>
<dbReference type="EMBL" id="JADAQT010000074">
    <property type="protein sequence ID" value="MBE1875981.1"/>
    <property type="molecule type" value="Genomic_DNA"/>
</dbReference>
<feature type="domain" description="VOC" evidence="2">
    <location>
        <begin position="6"/>
        <end position="135"/>
    </location>
</feature>
<dbReference type="InterPro" id="IPR029068">
    <property type="entry name" value="Glyas_Bleomycin-R_OHBP_Dase"/>
</dbReference>
<protein>
    <submittedName>
        <fullName evidence="3">VOC family protein</fullName>
    </submittedName>
</protein>
<dbReference type="InterPro" id="IPR037523">
    <property type="entry name" value="VOC_core"/>
</dbReference>
<dbReference type="Proteomes" id="UP000625527">
    <property type="component" value="Unassembled WGS sequence"/>
</dbReference>
<dbReference type="Gene3D" id="3.10.180.10">
    <property type="entry name" value="2,3-Dihydroxybiphenyl 1,2-Dioxygenase, domain 1"/>
    <property type="match status" value="1"/>
</dbReference>
<comment type="caution">
    <text evidence="3">The sequence shown here is derived from an EMBL/GenBank/DDBJ whole genome shotgun (WGS) entry which is preliminary data.</text>
</comment>
<organism evidence="3 4">
    <name type="scientific">Myceligenerans pegani</name>
    <dbReference type="NCBI Taxonomy" id="2776917"/>
    <lineage>
        <taxon>Bacteria</taxon>
        <taxon>Bacillati</taxon>
        <taxon>Actinomycetota</taxon>
        <taxon>Actinomycetes</taxon>
        <taxon>Micrococcales</taxon>
        <taxon>Promicromonosporaceae</taxon>
        <taxon>Myceligenerans</taxon>
    </lineage>
</organism>
<keyword evidence="4" id="KW-1185">Reference proteome</keyword>
<proteinExistence type="predicted"/>
<keyword evidence="1" id="KW-0479">Metal-binding</keyword>
<dbReference type="SUPFAM" id="SSF54593">
    <property type="entry name" value="Glyoxalase/Bleomycin resistance protein/Dihydroxybiphenyl dioxygenase"/>
    <property type="match status" value="1"/>
</dbReference>
<dbReference type="RefSeq" id="WP_192862550.1">
    <property type="nucleotide sequence ID" value="NZ_JADAQT010000074.1"/>
</dbReference>
<accession>A0ABR9MY45</accession>
<dbReference type="PANTHER" id="PTHR43048:SF3">
    <property type="entry name" value="METHYLMALONYL-COA EPIMERASE, MITOCHONDRIAL"/>
    <property type="match status" value="1"/>
</dbReference>
<dbReference type="PANTHER" id="PTHR43048">
    <property type="entry name" value="METHYLMALONYL-COA EPIMERASE"/>
    <property type="match status" value="1"/>
</dbReference>
<evidence type="ECO:0000256" key="1">
    <source>
        <dbReference type="ARBA" id="ARBA00022723"/>
    </source>
</evidence>
<name>A0ABR9MY45_9MICO</name>